<name>A0A1X0ZZD9_PSEPU</name>
<sequence length="323" mass="36997">MTTLITCVNELKARPQYRESLDFGENSGRELLDILGEYSFPDTKIIQCGIQGCRTPHMHGYLVLTTDGLETNVGNVCGKKHLGENFNVKRAGFQREQSKLRNLYVISELKKKVSLIRPLLDELLSRSTYIVKLKMMLNQESSELVKHITERAKLAKPVVERAVPMTISEAKRQYSLEVDADENGNAERFERWFARRAPKKVVRAATLKGLLFWRFDLHQVFRQDVLNFVSALDKFGDEDLAMLTAPQQRKFAKWGQSLDRKISDVTDIVRAGEEFFTLENVDSLRHLEPDLDNNSRYKVRIALDKLKSAIKPVRTSLDYSSGS</sequence>
<gene>
    <name evidence="1" type="ORF">B7H17_09735</name>
</gene>
<dbReference type="RefSeq" id="WP_084855659.1">
    <property type="nucleotide sequence ID" value="NZ_NBWC01000012.1"/>
</dbReference>
<dbReference type="Proteomes" id="UP000193675">
    <property type="component" value="Unassembled WGS sequence"/>
</dbReference>
<protein>
    <submittedName>
        <fullName evidence="1">Uncharacterized protein</fullName>
    </submittedName>
</protein>
<dbReference type="EMBL" id="NBWC01000012">
    <property type="protein sequence ID" value="ORL65001.1"/>
    <property type="molecule type" value="Genomic_DNA"/>
</dbReference>
<organism evidence="1 2">
    <name type="scientific">Pseudomonas putida</name>
    <name type="common">Arthrobacter siderocapsulatus</name>
    <dbReference type="NCBI Taxonomy" id="303"/>
    <lineage>
        <taxon>Bacteria</taxon>
        <taxon>Pseudomonadati</taxon>
        <taxon>Pseudomonadota</taxon>
        <taxon>Gammaproteobacteria</taxon>
        <taxon>Pseudomonadales</taxon>
        <taxon>Pseudomonadaceae</taxon>
        <taxon>Pseudomonas</taxon>
    </lineage>
</organism>
<evidence type="ECO:0000313" key="2">
    <source>
        <dbReference type="Proteomes" id="UP000193675"/>
    </source>
</evidence>
<comment type="caution">
    <text evidence="1">The sequence shown here is derived from an EMBL/GenBank/DDBJ whole genome shotgun (WGS) entry which is preliminary data.</text>
</comment>
<dbReference type="AlphaFoldDB" id="A0A1X0ZZD9"/>
<accession>A0A1X0ZZD9</accession>
<dbReference type="OrthoDB" id="9028651at2"/>
<proteinExistence type="predicted"/>
<evidence type="ECO:0000313" key="1">
    <source>
        <dbReference type="EMBL" id="ORL65001.1"/>
    </source>
</evidence>
<reference evidence="1 2" key="1">
    <citation type="submission" date="2017-04" db="EMBL/GenBank/DDBJ databases">
        <title>Presence of VIM-2 positive Pseudomonas species in chickens and their surrounding environment.</title>
        <authorList>
            <person name="Zhang R."/>
        </authorList>
    </citation>
    <scope>NUCLEOTIDE SEQUENCE [LARGE SCALE GENOMIC DNA]</scope>
    <source>
        <strain evidence="1 2">DZ-C18</strain>
    </source>
</reference>